<sequence>MSTPQDPSPGTSGGYKRASRKGAPRRYACQYPGCDRVYSRQEHLQRHQLNHNPTEIFICDRQGCTQRFVRADLLARHKKRHSGSYTPRNRIQSFSDPQNTSLAPPPAAPLLPPREAKDSGPEGERRNGPESTSQTCTSTAPSISHPSASVPHDAAILLTPESSTNQPLPQSQTHIQPHSLSQASPTETDWTTGALMRDPRACDVRRPKAGTIYPPSPQQQITPHVADLQHHHVHSHGQEIQETAPGVMPFNAMQFMDSTLVRDYFTSWLFDNQASFSDFNIGQLPFLEGGLESPFNNSIHYDYESLTSHSHIDTPPRLPDIDEGISEIRRQEVLREFELFRVRRSRTESQMPDLDGATSTGGLSMPTLKVMNDCLNAYWEYVSPRVPIVHQPTFFCNTCPPLLLLVVLALGAAALHGRQGVAIASEDFAELGGFADSIIVSARWEILTDDEASPPVALWVAQALLLIEFYEKMYSTRRLHERSHIYHSATLTLLRRGSPLIGRSGSESPPDEALISSATNAPLSSANHDDHRQRSLDHQQQSSDWHAWWTHWAEKEAMHRVVFAAFCFDVTHAAMFGHAADMAPHEIRLPLPCDDNLWTAWKPDDVRKYDADLRMYGVKPSFFLDGLKRALHGQEVQTHSFGRMIIMCGLLSVGWHLNHREKHVTWLELKTSSSEAHEKWRAILLKAFDNWKESFDRAHGALGAMRPEPAVLSSVSATIRTRATRAGQNPTRTGPG</sequence>
<feature type="domain" description="C2H2-type" evidence="9">
    <location>
        <begin position="27"/>
        <end position="56"/>
    </location>
</feature>
<dbReference type="SMART" id="SM00355">
    <property type="entry name" value="ZnF_C2H2"/>
    <property type="match status" value="2"/>
</dbReference>
<dbReference type="AlphaFoldDB" id="F0XL19"/>
<dbReference type="InterPro" id="IPR007219">
    <property type="entry name" value="XnlR_reg_dom"/>
</dbReference>
<proteinExistence type="predicted"/>
<feature type="compositionally biased region" description="Polar residues" evidence="8">
    <location>
        <begin position="161"/>
        <end position="191"/>
    </location>
</feature>
<dbReference type="PROSITE" id="PS00028">
    <property type="entry name" value="ZINC_FINGER_C2H2_1"/>
    <property type="match status" value="2"/>
</dbReference>
<feature type="region of interest" description="Disordered" evidence="8">
    <location>
        <begin position="161"/>
        <end position="192"/>
    </location>
</feature>
<dbReference type="GO" id="GO:0005634">
    <property type="term" value="C:nucleus"/>
    <property type="evidence" value="ECO:0007669"/>
    <property type="project" value="UniProtKB-SubCell"/>
</dbReference>
<dbReference type="OrthoDB" id="1405595at2759"/>
<feature type="compositionally biased region" description="Pro residues" evidence="8">
    <location>
        <begin position="103"/>
        <end position="112"/>
    </location>
</feature>
<dbReference type="InterPro" id="IPR013087">
    <property type="entry name" value="Znf_C2H2_type"/>
</dbReference>
<dbReference type="PANTHER" id="PTHR40626:SF11">
    <property type="entry name" value="ZINC FINGER PROTEIN YPR022C"/>
    <property type="match status" value="1"/>
</dbReference>
<dbReference type="STRING" id="655863.F0XL19"/>
<name>F0XL19_GROCL</name>
<accession>F0XL19</accession>
<keyword evidence="3" id="KW-0677">Repeat</keyword>
<dbReference type="GeneID" id="25981898"/>
<dbReference type="InParanoid" id="F0XL19"/>
<dbReference type="eggNOG" id="KOG1721">
    <property type="taxonomic scope" value="Eukaryota"/>
</dbReference>
<dbReference type="EMBL" id="GL629788">
    <property type="protein sequence ID" value="EFX01796.1"/>
    <property type="molecule type" value="Genomic_DNA"/>
</dbReference>
<dbReference type="GO" id="GO:0008270">
    <property type="term" value="F:zinc ion binding"/>
    <property type="evidence" value="ECO:0007669"/>
    <property type="project" value="UniProtKB-KW"/>
</dbReference>
<dbReference type="InterPro" id="IPR036236">
    <property type="entry name" value="Znf_C2H2_sf"/>
</dbReference>
<comment type="subcellular location">
    <subcellularLocation>
        <location evidence="1">Nucleus</location>
    </subcellularLocation>
</comment>
<keyword evidence="4 7" id="KW-0863">Zinc-finger</keyword>
<keyword evidence="5" id="KW-0862">Zinc</keyword>
<dbReference type="FunCoup" id="F0XL19">
    <property type="interactions" value="11"/>
</dbReference>
<dbReference type="GO" id="GO:0000978">
    <property type="term" value="F:RNA polymerase II cis-regulatory region sequence-specific DNA binding"/>
    <property type="evidence" value="ECO:0007669"/>
    <property type="project" value="InterPro"/>
</dbReference>
<evidence type="ECO:0000259" key="9">
    <source>
        <dbReference type="PROSITE" id="PS50157"/>
    </source>
</evidence>
<dbReference type="PROSITE" id="PS50157">
    <property type="entry name" value="ZINC_FINGER_C2H2_2"/>
    <property type="match status" value="2"/>
</dbReference>
<evidence type="ECO:0000313" key="10">
    <source>
        <dbReference type="EMBL" id="EFX01796.1"/>
    </source>
</evidence>
<evidence type="ECO:0000256" key="7">
    <source>
        <dbReference type="PROSITE-ProRule" id="PRU00042"/>
    </source>
</evidence>
<dbReference type="RefSeq" id="XP_014171278.1">
    <property type="nucleotide sequence ID" value="XM_014315803.1"/>
</dbReference>
<gene>
    <name evidence="10" type="ORF">CMQ_8262</name>
</gene>
<feature type="domain" description="C2H2-type" evidence="9">
    <location>
        <begin position="57"/>
        <end position="86"/>
    </location>
</feature>
<reference evidence="10 11" key="1">
    <citation type="journal article" date="2011" name="Proc. Natl. Acad. Sci. U.S.A.">
        <title>Genome and transcriptome analyses of the mountain pine beetle-fungal symbiont Grosmannia clavigera, a lodgepole pine pathogen.</title>
        <authorList>
            <person name="DiGuistini S."/>
            <person name="Wang Y."/>
            <person name="Liao N.Y."/>
            <person name="Taylor G."/>
            <person name="Tanguay P."/>
            <person name="Feau N."/>
            <person name="Henrissat B."/>
            <person name="Chan S.K."/>
            <person name="Hesse-Orce U."/>
            <person name="Alamouti S.M."/>
            <person name="Tsui C.K.M."/>
            <person name="Docking R.T."/>
            <person name="Levasseur A."/>
            <person name="Haridas S."/>
            <person name="Robertson G."/>
            <person name="Birol I."/>
            <person name="Holt R.A."/>
            <person name="Marra M.A."/>
            <person name="Hamelin R.C."/>
            <person name="Hirst M."/>
            <person name="Jones S.J.M."/>
            <person name="Bohlmann J."/>
            <person name="Breuil C."/>
        </authorList>
    </citation>
    <scope>NUCLEOTIDE SEQUENCE [LARGE SCALE GENOMIC DNA]</scope>
    <source>
        <strain evidence="11">kw1407 / UAMH 11150</strain>
    </source>
</reference>
<dbReference type="GO" id="GO:0000785">
    <property type="term" value="C:chromatin"/>
    <property type="evidence" value="ECO:0007669"/>
    <property type="project" value="TreeGrafter"/>
</dbReference>
<evidence type="ECO:0000256" key="1">
    <source>
        <dbReference type="ARBA" id="ARBA00004123"/>
    </source>
</evidence>
<dbReference type="HOGENOM" id="CLU_006466_3_0_1"/>
<feature type="region of interest" description="Disordered" evidence="8">
    <location>
        <begin position="1"/>
        <end position="25"/>
    </location>
</feature>
<evidence type="ECO:0000256" key="2">
    <source>
        <dbReference type="ARBA" id="ARBA00022723"/>
    </source>
</evidence>
<evidence type="ECO:0000256" key="8">
    <source>
        <dbReference type="SAM" id="MobiDB-lite"/>
    </source>
</evidence>
<organism evidence="11">
    <name type="scientific">Grosmannia clavigera (strain kw1407 / UAMH 11150)</name>
    <name type="common">Blue stain fungus</name>
    <name type="synonym">Graphiocladiella clavigera</name>
    <dbReference type="NCBI Taxonomy" id="655863"/>
    <lineage>
        <taxon>Eukaryota</taxon>
        <taxon>Fungi</taxon>
        <taxon>Dikarya</taxon>
        <taxon>Ascomycota</taxon>
        <taxon>Pezizomycotina</taxon>
        <taxon>Sordariomycetes</taxon>
        <taxon>Sordariomycetidae</taxon>
        <taxon>Ophiostomatales</taxon>
        <taxon>Ophiostomataceae</taxon>
        <taxon>Leptographium</taxon>
    </lineage>
</organism>
<protein>
    <submittedName>
        <fullName evidence="10">C2h2 finger domain containing protein</fullName>
    </submittedName>
</protein>
<dbReference type="Gene3D" id="3.30.160.60">
    <property type="entry name" value="Classic Zinc Finger"/>
    <property type="match status" value="1"/>
</dbReference>
<evidence type="ECO:0000256" key="4">
    <source>
        <dbReference type="ARBA" id="ARBA00022771"/>
    </source>
</evidence>
<evidence type="ECO:0000256" key="5">
    <source>
        <dbReference type="ARBA" id="ARBA00022833"/>
    </source>
</evidence>
<dbReference type="Pfam" id="PF04082">
    <property type="entry name" value="Fungal_trans"/>
    <property type="match status" value="1"/>
</dbReference>
<evidence type="ECO:0000256" key="6">
    <source>
        <dbReference type="ARBA" id="ARBA00023242"/>
    </source>
</evidence>
<dbReference type="SUPFAM" id="SSF57667">
    <property type="entry name" value="beta-beta-alpha zinc fingers"/>
    <property type="match status" value="2"/>
</dbReference>
<dbReference type="CDD" id="cd12148">
    <property type="entry name" value="fungal_TF_MHR"/>
    <property type="match status" value="1"/>
</dbReference>
<feature type="compositionally biased region" description="Polar residues" evidence="8">
    <location>
        <begin position="83"/>
        <end position="101"/>
    </location>
</feature>
<keyword evidence="11" id="KW-1185">Reference proteome</keyword>
<dbReference type="InterPro" id="IPR051059">
    <property type="entry name" value="VerF-like"/>
</dbReference>
<dbReference type="GO" id="GO:0000981">
    <property type="term" value="F:DNA-binding transcription factor activity, RNA polymerase II-specific"/>
    <property type="evidence" value="ECO:0007669"/>
    <property type="project" value="InterPro"/>
</dbReference>
<feature type="compositionally biased region" description="Polar residues" evidence="8">
    <location>
        <begin position="129"/>
        <end position="147"/>
    </location>
</feature>
<keyword evidence="2" id="KW-0479">Metal-binding</keyword>
<feature type="compositionally biased region" description="Basic and acidic residues" evidence="8">
    <location>
        <begin position="114"/>
        <end position="128"/>
    </location>
</feature>
<keyword evidence="6" id="KW-0539">Nucleus</keyword>
<feature type="region of interest" description="Disordered" evidence="8">
    <location>
        <begin position="78"/>
        <end position="148"/>
    </location>
</feature>
<dbReference type="GO" id="GO:0006351">
    <property type="term" value="P:DNA-templated transcription"/>
    <property type="evidence" value="ECO:0007669"/>
    <property type="project" value="InterPro"/>
</dbReference>
<feature type="compositionally biased region" description="Polar residues" evidence="8">
    <location>
        <begin position="1"/>
        <end position="10"/>
    </location>
</feature>
<dbReference type="Proteomes" id="UP000007796">
    <property type="component" value="Unassembled WGS sequence"/>
</dbReference>
<evidence type="ECO:0000256" key="3">
    <source>
        <dbReference type="ARBA" id="ARBA00022737"/>
    </source>
</evidence>
<evidence type="ECO:0000313" key="11">
    <source>
        <dbReference type="Proteomes" id="UP000007796"/>
    </source>
</evidence>
<dbReference type="PANTHER" id="PTHR40626">
    <property type="entry name" value="MIP31509P"/>
    <property type="match status" value="1"/>
</dbReference>